<keyword evidence="1 2" id="KW-0812">Transmembrane</keyword>
<feature type="transmembrane region" description="Helical" evidence="1">
    <location>
        <begin position="297"/>
        <end position="320"/>
    </location>
</feature>
<dbReference type="VEuPathDB" id="ToxoDB:TGP89_205330"/>
<evidence type="ECO:0000256" key="1">
    <source>
        <dbReference type="SAM" id="Phobius"/>
    </source>
</evidence>
<evidence type="ECO:0000313" key="2">
    <source>
        <dbReference type="EMBL" id="KFG33670.1"/>
    </source>
</evidence>
<proteinExistence type="predicted"/>
<accession>A0A086JNF2</accession>
<comment type="caution">
    <text evidence="2">The sequence shown here is derived from an EMBL/GenBank/DDBJ whole genome shotgun (WGS) entry which is preliminary data.</text>
</comment>
<gene>
    <name evidence="2" type="ORF">TGP89_205330</name>
</gene>
<feature type="transmembrane region" description="Helical" evidence="1">
    <location>
        <begin position="146"/>
        <end position="166"/>
    </location>
</feature>
<feature type="transmembrane region" description="Helical" evidence="1">
    <location>
        <begin position="202"/>
        <end position="223"/>
    </location>
</feature>
<dbReference type="AlphaFoldDB" id="A0A086JNF2"/>
<keyword evidence="1" id="KW-1133">Transmembrane helix</keyword>
<feature type="transmembrane region" description="Helical" evidence="1">
    <location>
        <begin position="57"/>
        <end position="82"/>
    </location>
</feature>
<feature type="transmembrane region" description="Helical" evidence="1">
    <location>
        <begin position="235"/>
        <end position="259"/>
    </location>
</feature>
<dbReference type="Proteomes" id="UP000028828">
    <property type="component" value="Unassembled WGS sequence"/>
</dbReference>
<evidence type="ECO:0000313" key="3">
    <source>
        <dbReference type="Proteomes" id="UP000028828"/>
    </source>
</evidence>
<keyword evidence="1" id="KW-0472">Membrane</keyword>
<dbReference type="EMBL" id="AEYI02001743">
    <property type="protein sequence ID" value="KFG33670.1"/>
    <property type="molecule type" value="Genomic_DNA"/>
</dbReference>
<name>A0A086JNF2_TOXGO</name>
<organism evidence="2 3">
    <name type="scientific">Toxoplasma gondii p89</name>
    <dbReference type="NCBI Taxonomy" id="943119"/>
    <lineage>
        <taxon>Eukaryota</taxon>
        <taxon>Sar</taxon>
        <taxon>Alveolata</taxon>
        <taxon>Apicomplexa</taxon>
        <taxon>Conoidasida</taxon>
        <taxon>Coccidia</taxon>
        <taxon>Eucoccidiorida</taxon>
        <taxon>Eimeriorina</taxon>
        <taxon>Sarcocystidae</taxon>
        <taxon>Toxoplasma</taxon>
    </lineage>
</organism>
<sequence>MGLCGKRFGYESPAVGTWCTALSLQLVTGIIMLLIGHQKDIHDILEASSLTTNAYSVFEYMGLIHMALAVLIAAVVALGLFVSPCFMCPLCIINIVESLYCVVSAATAGAYLQPYISYVKHEELSFEGENSWSQADTYFARANSGYILAVAVLSLATLASFSRAHGMGNDTPIPEAQMYVPCVTLVIISGAILIIGGGGQGYTVSLGAIWFILAFAVAIILNITHCCLSPKICNILVAAAFGCVLVVALVSCSVVTSTYHNIVKEVGMVGVPQYFTKPTEDNMEDYKIFTIMGGGRWLVVESCTSLACAVLAFFSMAYSLRSVITCCGKGE</sequence>
<feature type="transmembrane region" description="Helical" evidence="1">
    <location>
        <begin position="178"/>
        <end position="196"/>
    </location>
</feature>
<reference evidence="2 3" key="1">
    <citation type="submission" date="2014-03" db="EMBL/GenBank/DDBJ databases">
        <authorList>
            <person name="Sibley D."/>
            <person name="Venepally P."/>
            <person name="Karamycheva S."/>
            <person name="Hadjithomas M."/>
            <person name="Khan A."/>
            <person name="Brunk B."/>
            <person name="Roos D."/>
            <person name="Caler E."/>
            <person name="Lorenzi H."/>
        </authorList>
    </citation>
    <scope>NUCLEOTIDE SEQUENCE [LARGE SCALE GENOMIC DNA]</scope>
    <source>
        <strain evidence="3">p89</strain>
    </source>
</reference>
<dbReference type="OrthoDB" id="330320at2759"/>
<protein>
    <submittedName>
        <fullName evidence="2">Putative transmembrane protein</fullName>
    </submittedName>
</protein>
<feature type="transmembrane region" description="Helical" evidence="1">
    <location>
        <begin position="15"/>
        <end position="36"/>
    </location>
</feature>